<feature type="transmembrane region" description="Helical" evidence="1">
    <location>
        <begin position="55"/>
        <end position="75"/>
    </location>
</feature>
<feature type="transmembrane region" description="Helical" evidence="1">
    <location>
        <begin position="108"/>
        <end position="126"/>
    </location>
</feature>
<evidence type="ECO:0000313" key="3">
    <source>
        <dbReference type="Proteomes" id="UP000321892"/>
    </source>
</evidence>
<dbReference type="Proteomes" id="UP000321892">
    <property type="component" value="Chromosome"/>
</dbReference>
<dbReference type="InterPro" id="IPR007563">
    <property type="entry name" value="DUF554"/>
</dbReference>
<dbReference type="AlphaFoldDB" id="A0A510JI07"/>
<reference evidence="2 3" key="1">
    <citation type="submission" date="2019-07" db="EMBL/GenBank/DDBJ databases">
        <title>Complete Genome Sequence of Leptotrichia hofstadii Strain JCM16775.</title>
        <authorList>
            <person name="Watanabe S."/>
            <person name="Cui L."/>
        </authorList>
    </citation>
    <scope>NUCLEOTIDE SEQUENCE [LARGE SCALE GENOMIC DNA]</scope>
    <source>
        <strain evidence="2 3">JCM16775</strain>
    </source>
</reference>
<accession>A0A510JI07</accession>
<protein>
    <recommendedName>
        <fullName evidence="4">DUF554 domain-containing protein</fullName>
    </recommendedName>
</protein>
<keyword evidence="1" id="KW-0472">Membrane</keyword>
<sequence length="232" mass="25372">MGNFINFLAIILGSLIGFFVGHKFKNEMKDLIMECAGLFIIVAGLKSTINSNRDIIVLIYLIIGSIIGQIIDIDLKLKNLGLFLEKKLNFAIKNSETNDTEKSFAKGFSTATILFCTGAMAIVGAINSGLTGDDTTLKIKAILDGVISIVITSLYGIGVMFSAVSVFIYQGFFYLFANYLKPYLTEKTISDINFLGGIMVMAIGVNLLLKKEIKIANMLPALFIPIILEIFI</sequence>
<dbReference type="PANTHER" id="PTHR36111:SF2">
    <property type="entry name" value="INNER MEMBRANE PROTEIN"/>
    <property type="match status" value="1"/>
</dbReference>
<feature type="transmembrane region" description="Helical" evidence="1">
    <location>
        <begin position="189"/>
        <end position="209"/>
    </location>
</feature>
<dbReference type="PANTHER" id="PTHR36111">
    <property type="entry name" value="INNER MEMBRANE PROTEIN-RELATED"/>
    <property type="match status" value="1"/>
</dbReference>
<feature type="transmembrane region" description="Helical" evidence="1">
    <location>
        <begin position="6"/>
        <end position="24"/>
    </location>
</feature>
<evidence type="ECO:0008006" key="4">
    <source>
        <dbReference type="Google" id="ProtNLM"/>
    </source>
</evidence>
<feature type="transmembrane region" description="Helical" evidence="1">
    <location>
        <begin position="146"/>
        <end position="177"/>
    </location>
</feature>
<keyword evidence="1" id="KW-0812">Transmembrane</keyword>
<gene>
    <name evidence="2" type="ORF">JCM16775_0586</name>
</gene>
<organism evidence="2 3">
    <name type="scientific">Leptotrichia hofstadii</name>
    <dbReference type="NCBI Taxonomy" id="157688"/>
    <lineage>
        <taxon>Bacteria</taxon>
        <taxon>Fusobacteriati</taxon>
        <taxon>Fusobacteriota</taxon>
        <taxon>Fusobacteriia</taxon>
        <taxon>Fusobacteriales</taxon>
        <taxon>Leptotrichiaceae</taxon>
        <taxon>Leptotrichia</taxon>
    </lineage>
</organism>
<dbReference type="KEGG" id="lhf:JCM16775_0586"/>
<dbReference type="Pfam" id="PF04474">
    <property type="entry name" value="DUF554"/>
    <property type="match status" value="1"/>
</dbReference>
<keyword evidence="3" id="KW-1185">Reference proteome</keyword>
<keyword evidence="1" id="KW-1133">Transmembrane helix</keyword>
<dbReference type="EMBL" id="AP019823">
    <property type="protein sequence ID" value="BBM37885.1"/>
    <property type="molecule type" value="Genomic_DNA"/>
</dbReference>
<proteinExistence type="predicted"/>
<dbReference type="OrthoDB" id="9797976at2"/>
<dbReference type="RefSeq" id="WP_026745562.1">
    <property type="nucleotide sequence ID" value="NZ_AP019823.1"/>
</dbReference>
<evidence type="ECO:0000256" key="1">
    <source>
        <dbReference type="SAM" id="Phobius"/>
    </source>
</evidence>
<name>A0A510JI07_9FUSO</name>
<evidence type="ECO:0000313" key="2">
    <source>
        <dbReference type="EMBL" id="BBM37885.1"/>
    </source>
</evidence>